<dbReference type="GO" id="GO:0051301">
    <property type="term" value="P:cell division"/>
    <property type="evidence" value="ECO:0007669"/>
    <property type="project" value="InterPro"/>
</dbReference>
<dbReference type="GO" id="GO:0005737">
    <property type="term" value="C:cytoplasm"/>
    <property type="evidence" value="ECO:0007669"/>
    <property type="project" value="InterPro"/>
</dbReference>
<dbReference type="NCBIfam" id="NF001126">
    <property type="entry name" value="PRK00139.1-4"/>
    <property type="match status" value="1"/>
</dbReference>
<dbReference type="InterPro" id="IPR036615">
    <property type="entry name" value="Mur_ligase_C_dom_sf"/>
</dbReference>
<dbReference type="GO" id="GO:0008360">
    <property type="term" value="P:regulation of cell shape"/>
    <property type="evidence" value="ECO:0007669"/>
    <property type="project" value="InterPro"/>
</dbReference>
<dbReference type="InterPro" id="IPR005761">
    <property type="entry name" value="UDP-N-AcMur-Glu-dNH2Pim_ligase"/>
</dbReference>
<dbReference type="Pfam" id="PF01225">
    <property type="entry name" value="Mur_ligase"/>
    <property type="match status" value="1"/>
</dbReference>
<reference evidence="5" key="1">
    <citation type="submission" date="2020-05" db="EMBL/GenBank/DDBJ databases">
        <authorList>
            <person name="Chiriac C."/>
            <person name="Salcher M."/>
            <person name="Ghai R."/>
            <person name="Kavagutti S V."/>
        </authorList>
    </citation>
    <scope>NUCLEOTIDE SEQUENCE</scope>
</reference>
<feature type="domain" description="Mur ligase central" evidence="4">
    <location>
        <begin position="124"/>
        <end position="325"/>
    </location>
</feature>
<dbReference type="Pfam" id="PF02875">
    <property type="entry name" value="Mur_ligase_C"/>
    <property type="match status" value="1"/>
</dbReference>
<dbReference type="InterPro" id="IPR013221">
    <property type="entry name" value="Mur_ligase_cen"/>
</dbReference>
<dbReference type="NCBIfam" id="TIGR01085">
    <property type="entry name" value="murE"/>
    <property type="match status" value="1"/>
</dbReference>
<evidence type="ECO:0000256" key="1">
    <source>
        <dbReference type="ARBA" id="ARBA00005898"/>
    </source>
</evidence>
<name>A0A6J6VLC6_9ZZZZ</name>
<dbReference type="Gene3D" id="3.40.1190.10">
    <property type="entry name" value="Mur-like, catalytic domain"/>
    <property type="match status" value="1"/>
</dbReference>
<protein>
    <submittedName>
        <fullName evidence="5">Unannotated protein</fullName>
    </submittedName>
</protein>
<dbReference type="InterPro" id="IPR000713">
    <property type="entry name" value="Mur_ligase_N"/>
</dbReference>
<accession>A0A6J6VLC6</accession>
<evidence type="ECO:0000259" key="4">
    <source>
        <dbReference type="Pfam" id="PF08245"/>
    </source>
</evidence>
<dbReference type="NCBIfam" id="NF001124">
    <property type="entry name" value="PRK00139.1-2"/>
    <property type="match status" value="1"/>
</dbReference>
<dbReference type="InterPro" id="IPR004101">
    <property type="entry name" value="Mur_ligase_C"/>
</dbReference>
<feature type="domain" description="Mur ligase C-terminal" evidence="3">
    <location>
        <begin position="347"/>
        <end position="473"/>
    </location>
</feature>
<dbReference type="AlphaFoldDB" id="A0A6J6VLC6"/>
<sequence>MRPFNSPTVTLAKIAQSCSAESTTNTSDLAAIAITGITHNDSDVIPGDLFVAIPGAKHHGAEFAANAQKRGAVAVLTDASGAELVTKLISNLPILTVADPRQIAGQVAAFIFNEPMRDINSIAITGTNGKTTVTTLLHQIFEGAHRDCGLIGTVETRIGKEIVASKRTTPEATDLQALAAVMRERHMRHLVIEASSHALVMHRLAGAHFAIAGFTNLSQDHLDFHGDMESYFAAKSRLFTYELADLACINIDDPYGVRLASSTELPVITISRSNPQAIWHFIEIDTNAKRVHLKVRGSGGILIETTTTLRGGYNFDNLLMAIAIAVESGVDPIDIAAIVPKISGAAGRLEEVSVGQNFSAIVDYAHTPDAVANVLKSIREFTSGKVIAVLGCGGDRDSSKRPLMGQALLGNSDISIFTSDNPRSEEPAVILKAMVGDLKVSEPSQVIIDRAAAIAYAVSLAGGGDTVAILGKGHELGQEISGQILDFDDRLVLAKALEAKQ</sequence>
<dbReference type="GO" id="GO:0016881">
    <property type="term" value="F:acid-amino acid ligase activity"/>
    <property type="evidence" value="ECO:0007669"/>
    <property type="project" value="InterPro"/>
</dbReference>
<comment type="similarity">
    <text evidence="1">Belongs to the MurCDEF family. MurE subfamily.</text>
</comment>
<dbReference type="EMBL" id="CAEZZY010000012">
    <property type="protein sequence ID" value="CAB4772199.1"/>
    <property type="molecule type" value="Genomic_DNA"/>
</dbReference>
<dbReference type="GO" id="GO:0005524">
    <property type="term" value="F:ATP binding"/>
    <property type="evidence" value="ECO:0007669"/>
    <property type="project" value="InterPro"/>
</dbReference>
<dbReference type="InterPro" id="IPR035911">
    <property type="entry name" value="MurE/MurF_N"/>
</dbReference>
<dbReference type="PANTHER" id="PTHR23135:SF4">
    <property type="entry name" value="UDP-N-ACETYLMURAMOYL-L-ALANYL-D-GLUTAMATE--2,6-DIAMINOPIMELATE LIGASE MURE HOMOLOG, CHLOROPLASTIC"/>
    <property type="match status" value="1"/>
</dbReference>
<proteinExistence type="inferred from homology"/>
<feature type="domain" description="Mur ligase N-terminal catalytic" evidence="2">
    <location>
        <begin position="34"/>
        <end position="81"/>
    </location>
</feature>
<dbReference type="InterPro" id="IPR036565">
    <property type="entry name" value="Mur-like_cat_sf"/>
</dbReference>
<dbReference type="SUPFAM" id="SSF53244">
    <property type="entry name" value="MurD-like peptide ligases, peptide-binding domain"/>
    <property type="match status" value="1"/>
</dbReference>
<gene>
    <name evidence="5" type="ORF">UFOPK2928_00221</name>
</gene>
<dbReference type="SUPFAM" id="SSF63418">
    <property type="entry name" value="MurE/MurF N-terminal domain"/>
    <property type="match status" value="1"/>
</dbReference>
<dbReference type="PANTHER" id="PTHR23135">
    <property type="entry name" value="MUR LIGASE FAMILY MEMBER"/>
    <property type="match status" value="1"/>
</dbReference>
<dbReference type="Pfam" id="PF08245">
    <property type="entry name" value="Mur_ligase_M"/>
    <property type="match status" value="1"/>
</dbReference>
<dbReference type="Gene3D" id="3.40.1390.10">
    <property type="entry name" value="MurE/MurF, N-terminal domain"/>
    <property type="match status" value="1"/>
</dbReference>
<evidence type="ECO:0000259" key="2">
    <source>
        <dbReference type="Pfam" id="PF01225"/>
    </source>
</evidence>
<dbReference type="Gene3D" id="3.90.190.20">
    <property type="entry name" value="Mur ligase, C-terminal domain"/>
    <property type="match status" value="1"/>
</dbReference>
<evidence type="ECO:0000313" key="5">
    <source>
        <dbReference type="EMBL" id="CAB4772199.1"/>
    </source>
</evidence>
<organism evidence="5">
    <name type="scientific">freshwater metagenome</name>
    <dbReference type="NCBI Taxonomy" id="449393"/>
    <lineage>
        <taxon>unclassified sequences</taxon>
        <taxon>metagenomes</taxon>
        <taxon>ecological metagenomes</taxon>
    </lineage>
</organism>
<dbReference type="HAMAP" id="MF_00208">
    <property type="entry name" value="MurE"/>
    <property type="match status" value="1"/>
</dbReference>
<evidence type="ECO:0000259" key="3">
    <source>
        <dbReference type="Pfam" id="PF02875"/>
    </source>
</evidence>
<dbReference type="SUPFAM" id="SSF53623">
    <property type="entry name" value="MurD-like peptide ligases, catalytic domain"/>
    <property type="match status" value="1"/>
</dbReference>